<evidence type="ECO:0000313" key="4">
    <source>
        <dbReference type="EMBL" id="MBU9713763.1"/>
    </source>
</evidence>
<name>A0ABS6JJP6_9BACI</name>
<dbReference type="InterPro" id="IPR023603">
    <property type="entry name" value="Low_specificity_L-TA-like"/>
</dbReference>
<dbReference type="InterPro" id="IPR001597">
    <property type="entry name" value="ArAA_b-elim_lyase/Thr_aldolase"/>
</dbReference>
<dbReference type="PIRSF" id="PIRSF017617">
    <property type="entry name" value="Thr_aldolase"/>
    <property type="match status" value="1"/>
</dbReference>
<dbReference type="EC" id="4.1.2.48" evidence="4"/>
<dbReference type="Pfam" id="PF01212">
    <property type="entry name" value="Beta_elim_lyase"/>
    <property type="match status" value="1"/>
</dbReference>
<reference evidence="4 5" key="1">
    <citation type="submission" date="2021-06" db="EMBL/GenBank/DDBJ databases">
        <title>Bacillus sp. RD4P76, an endophyte from a halophyte.</title>
        <authorList>
            <person name="Sun J.-Q."/>
        </authorList>
    </citation>
    <scope>NUCLEOTIDE SEQUENCE [LARGE SCALE GENOMIC DNA]</scope>
    <source>
        <strain evidence="4 5">CGMCC 1.15917</strain>
    </source>
</reference>
<accession>A0ABS6JJP6</accession>
<dbReference type="NCBIfam" id="NF041359">
    <property type="entry name" value="GntG_guanitoxin"/>
    <property type="match status" value="1"/>
</dbReference>
<feature type="domain" description="Aromatic amino acid beta-eliminating lyase/threonine aldolase" evidence="3">
    <location>
        <begin position="3"/>
        <end position="288"/>
    </location>
</feature>
<keyword evidence="2" id="KW-0663">Pyridoxal phosphate</keyword>
<dbReference type="PANTHER" id="PTHR48097">
    <property type="entry name" value="L-THREONINE ALDOLASE-RELATED"/>
    <property type="match status" value="1"/>
</dbReference>
<comment type="caution">
    <text evidence="4">The sequence shown here is derived from an EMBL/GenBank/DDBJ whole genome shotgun (WGS) entry which is preliminary data.</text>
</comment>
<comment type="cofactor">
    <cofactor evidence="1">
        <name>pyridoxal 5'-phosphate</name>
        <dbReference type="ChEBI" id="CHEBI:597326"/>
    </cofactor>
</comment>
<dbReference type="NCBIfam" id="NF007825">
    <property type="entry name" value="PRK10534.1"/>
    <property type="match status" value="1"/>
</dbReference>
<evidence type="ECO:0000256" key="2">
    <source>
        <dbReference type="ARBA" id="ARBA00022898"/>
    </source>
</evidence>
<dbReference type="Proteomes" id="UP000784880">
    <property type="component" value="Unassembled WGS sequence"/>
</dbReference>
<evidence type="ECO:0000256" key="1">
    <source>
        <dbReference type="ARBA" id="ARBA00001933"/>
    </source>
</evidence>
<dbReference type="RefSeq" id="WP_217067911.1">
    <property type="nucleotide sequence ID" value="NZ_JAHQCS010000151.1"/>
</dbReference>
<keyword evidence="5" id="KW-1185">Reference proteome</keyword>
<sequence length="340" mass="36854">MIDLRSDTVTKPTAEMRQLMAEAIVGDDVYGEDPTINELESYAANLFGKEKALFMTSGTQGNIAAILTHTRPGQEVIMDDESHVFLYEGAGASAFGGIQPRALRHNRGQIPIDDLEKAIRGKDIHFPETALIWLENSHNRSGGSILPLSYVREVHELAKAYNIPVHVDGARIFNAAVGSNTSVKEYAQCADTVQFCLSKGLGAPVGSILVGNETFIAHARKKRKMLGGGLRQSGVIAAPGLHGLKTGIHRLAEDHEHAKMLAKAVEDFTPCEVIHPVETNIVLIDTKESGKSASEWLALLNEKGVLAVAFAPTIIRLTTHLDISKDDIQSVITILKKLDV</sequence>
<keyword evidence="4" id="KW-0456">Lyase</keyword>
<proteinExistence type="predicted"/>
<dbReference type="PANTHER" id="PTHR48097:SF9">
    <property type="entry name" value="L-THREONINE ALDOLASE"/>
    <property type="match status" value="1"/>
</dbReference>
<gene>
    <name evidence="4" type="primary">ltaE</name>
    <name evidence="4" type="ORF">KS419_18705</name>
</gene>
<dbReference type="CDD" id="cd06502">
    <property type="entry name" value="TA_like"/>
    <property type="match status" value="1"/>
</dbReference>
<evidence type="ECO:0000313" key="5">
    <source>
        <dbReference type="Proteomes" id="UP000784880"/>
    </source>
</evidence>
<dbReference type="EMBL" id="JAHQCS010000151">
    <property type="protein sequence ID" value="MBU9713763.1"/>
    <property type="molecule type" value="Genomic_DNA"/>
</dbReference>
<dbReference type="GO" id="GO:0016829">
    <property type="term" value="F:lyase activity"/>
    <property type="evidence" value="ECO:0007669"/>
    <property type="project" value="UniProtKB-KW"/>
</dbReference>
<evidence type="ECO:0000259" key="3">
    <source>
        <dbReference type="Pfam" id="PF01212"/>
    </source>
</evidence>
<organism evidence="4 5">
    <name type="scientific">Evansella tamaricis</name>
    <dbReference type="NCBI Taxonomy" id="2069301"/>
    <lineage>
        <taxon>Bacteria</taxon>
        <taxon>Bacillati</taxon>
        <taxon>Bacillota</taxon>
        <taxon>Bacilli</taxon>
        <taxon>Bacillales</taxon>
        <taxon>Bacillaceae</taxon>
        <taxon>Evansella</taxon>
    </lineage>
</organism>
<protein>
    <submittedName>
        <fullName evidence="4">Low-specificity L-threonine aldolase</fullName>
        <ecNumber evidence="4">4.1.2.48</ecNumber>
    </submittedName>
</protein>